<dbReference type="InterPro" id="IPR000794">
    <property type="entry name" value="Beta-ketoacyl_synthase"/>
</dbReference>
<dbReference type="Pfam" id="PF00109">
    <property type="entry name" value="ketoacyl-synt"/>
    <property type="match status" value="1"/>
</dbReference>
<comment type="similarity">
    <text evidence="2 4">Belongs to the thiolase-like superfamily. Beta-ketoacyl-ACP synthases family.</text>
</comment>
<name>A0A220VH27_9GAMM</name>
<evidence type="ECO:0000259" key="5">
    <source>
        <dbReference type="PROSITE" id="PS52004"/>
    </source>
</evidence>
<dbReference type="GO" id="GO:0004315">
    <property type="term" value="F:3-oxoacyl-[acyl-carrier-protein] synthase activity"/>
    <property type="evidence" value="ECO:0007669"/>
    <property type="project" value="InterPro"/>
</dbReference>
<keyword evidence="7" id="KW-1185">Reference proteome</keyword>
<dbReference type="PANTHER" id="PTHR11712">
    <property type="entry name" value="POLYKETIDE SYNTHASE-RELATED"/>
    <property type="match status" value="1"/>
</dbReference>
<dbReference type="GO" id="GO:0005829">
    <property type="term" value="C:cytosol"/>
    <property type="evidence" value="ECO:0007669"/>
    <property type="project" value="TreeGrafter"/>
</dbReference>
<dbReference type="Pfam" id="PF02801">
    <property type="entry name" value="Ketoacyl-synt_C"/>
    <property type="match status" value="1"/>
</dbReference>
<comment type="pathway">
    <text evidence="1">Lipid metabolism; fatty acid biosynthesis.</text>
</comment>
<evidence type="ECO:0000256" key="3">
    <source>
        <dbReference type="ARBA" id="ARBA00022679"/>
    </source>
</evidence>
<evidence type="ECO:0000313" key="6">
    <source>
        <dbReference type="EMBL" id="ASK79675.1"/>
    </source>
</evidence>
<evidence type="ECO:0000256" key="2">
    <source>
        <dbReference type="ARBA" id="ARBA00008467"/>
    </source>
</evidence>
<dbReference type="InterPro" id="IPR014030">
    <property type="entry name" value="Ketoacyl_synth_N"/>
</dbReference>
<dbReference type="InterPro" id="IPR016039">
    <property type="entry name" value="Thiolase-like"/>
</dbReference>
<protein>
    <submittedName>
        <fullName evidence="6">Beta-ketoacyl-ACP synthase II</fullName>
    </submittedName>
</protein>
<dbReference type="InterPro" id="IPR018201">
    <property type="entry name" value="Ketoacyl_synth_AS"/>
</dbReference>
<gene>
    <name evidence="6" type="ORF">CF386_11515</name>
</gene>
<dbReference type="CDD" id="cd00834">
    <property type="entry name" value="KAS_I_II"/>
    <property type="match status" value="1"/>
</dbReference>
<dbReference type="SUPFAM" id="SSF53901">
    <property type="entry name" value="Thiolase-like"/>
    <property type="match status" value="2"/>
</dbReference>
<dbReference type="GO" id="GO:0006633">
    <property type="term" value="P:fatty acid biosynthetic process"/>
    <property type="evidence" value="ECO:0007669"/>
    <property type="project" value="UniProtKB-UniPathway"/>
</dbReference>
<sequence>MINYPKRVVVTGMGLVSSLGHSPADFFLKLREYKNTVRLIDEFTSTIGLNTHLGCPVKPFDLPDTFTRKKLRTMGKVSQFACLATQYAIKDANFAQDYLIHNQNVGVAYGSCSGSSDALADFASVIKDKNTSTLNANTYLKMMSHTTAVNIGLFFNLSGRIIPTSSACTSSSQAIGYAYESIKHGLQKVMIAGGADELCTSQVAVFDTLFAASIKNKTPNLTPSPFDVDRDGLVLGEGAGTLILEEYEHAQKRGANIYAELVGFSTNSDGSHPTQPEYESMQDCMQTALFNADINHTEIDYISAHATGTIKGDIAESIATKNVFGSQVPVSSLKSYIGHTLGACGAIESINGIEMMSNNWIHPTLNLNEIDPNCAELNYVLQKGKNHDINMFINNNFAFGGINTSLIFKKF</sequence>
<evidence type="ECO:0000313" key="7">
    <source>
        <dbReference type="Proteomes" id="UP000242175"/>
    </source>
</evidence>
<dbReference type="OrthoDB" id="9808669at2"/>
<dbReference type="PROSITE" id="PS52004">
    <property type="entry name" value="KS3_2"/>
    <property type="match status" value="1"/>
</dbReference>
<dbReference type="KEGG" id="pmai:CF386_11515"/>
<dbReference type="AlphaFoldDB" id="A0A220VH27"/>
<proteinExistence type="inferred from homology"/>
<dbReference type="NCBIfam" id="NF006587">
    <property type="entry name" value="PRK09116.1"/>
    <property type="match status" value="1"/>
</dbReference>
<dbReference type="InterPro" id="IPR014031">
    <property type="entry name" value="Ketoacyl_synth_C"/>
</dbReference>
<dbReference type="InterPro" id="IPR020841">
    <property type="entry name" value="PKS_Beta-ketoAc_synthase_dom"/>
</dbReference>
<dbReference type="Gene3D" id="3.40.47.10">
    <property type="match status" value="2"/>
</dbReference>
<dbReference type="RefSeq" id="WP_089074583.1">
    <property type="nucleotide sequence ID" value="NZ_CBCSAM010000014.1"/>
</dbReference>
<keyword evidence="3 4" id="KW-0808">Transferase</keyword>
<evidence type="ECO:0000256" key="1">
    <source>
        <dbReference type="ARBA" id="ARBA00005194"/>
    </source>
</evidence>
<organism evidence="6 7">
    <name type="scientific">Paraphotobacterium marinum</name>
    <dbReference type="NCBI Taxonomy" id="1755811"/>
    <lineage>
        <taxon>Bacteria</taxon>
        <taxon>Pseudomonadati</taxon>
        <taxon>Pseudomonadota</taxon>
        <taxon>Gammaproteobacteria</taxon>
        <taxon>Vibrionales</taxon>
        <taxon>Vibrionaceae</taxon>
        <taxon>Paraphotobacterium</taxon>
    </lineage>
</organism>
<dbReference type="SMART" id="SM00825">
    <property type="entry name" value="PKS_KS"/>
    <property type="match status" value="1"/>
</dbReference>
<dbReference type="PROSITE" id="PS00606">
    <property type="entry name" value="KS3_1"/>
    <property type="match status" value="1"/>
</dbReference>
<accession>A0A220VH27</accession>
<dbReference type="PANTHER" id="PTHR11712:SF325">
    <property type="entry name" value="3-OXOACYL-(ACYL-CARRIER-PROTEIN) SYNTHASE II FABF"/>
    <property type="match status" value="1"/>
</dbReference>
<feature type="domain" description="Ketosynthase family 3 (KS3)" evidence="5">
    <location>
        <begin position="5"/>
        <end position="410"/>
    </location>
</feature>
<dbReference type="Proteomes" id="UP000242175">
    <property type="component" value="Chromosome small"/>
</dbReference>
<reference evidence="6 7" key="1">
    <citation type="journal article" date="2016" name="Int. J. Syst. Evol. Microbiol.">
        <title>Paraphotobacterium marinum gen. nov., sp. nov., a member of the family Vibrionaceae, isolated from surface seawater.</title>
        <authorList>
            <person name="Huang Z."/>
            <person name="Dong C."/>
            <person name="Shao Z."/>
        </authorList>
    </citation>
    <scope>NUCLEOTIDE SEQUENCE [LARGE SCALE GENOMIC DNA]</scope>
    <source>
        <strain evidence="6 7">NSCS20N07D</strain>
    </source>
</reference>
<evidence type="ECO:0000256" key="4">
    <source>
        <dbReference type="RuleBase" id="RU003694"/>
    </source>
</evidence>
<dbReference type="EMBL" id="CP022356">
    <property type="protein sequence ID" value="ASK79675.1"/>
    <property type="molecule type" value="Genomic_DNA"/>
</dbReference>
<dbReference type="UniPathway" id="UPA00094"/>